<dbReference type="Gene3D" id="3.90.1150.10">
    <property type="entry name" value="Aspartate Aminotransferase, domain 1"/>
    <property type="match status" value="1"/>
</dbReference>
<proteinExistence type="inferred from homology"/>
<keyword evidence="5" id="KW-1185">Reference proteome</keyword>
<dbReference type="GeneID" id="84016433"/>
<evidence type="ECO:0000313" key="5">
    <source>
        <dbReference type="Proteomes" id="UP001244563"/>
    </source>
</evidence>
<dbReference type="PANTHER" id="PTHR43094:SF1">
    <property type="entry name" value="AMINOTRANSFERASE CLASS-III"/>
    <property type="match status" value="1"/>
</dbReference>
<dbReference type="InterPro" id="IPR005814">
    <property type="entry name" value="Aminotrans_3"/>
</dbReference>
<name>A0ABT9TU20_PAENI</name>
<sequence length="415" mass="44763">MGSGDYFEFYLPSKDWGNAEAVTARGNTVTFSDGSEALCGISGLWNASLGYGNLAVAEAINHANLHAATLPIFRRGSAYSREAAARLLEFARPHEYASVFYSTSGSSALDAVVKLSRQFHDIAGNPKRRRVISFTGSYHGVTMGAMAVTGSYLFQDVYQVDQRLNIKIPYDDVNALEIVMKRFGPEVAAVIMEPVLGSGTLPVPQEIVDAVYAFRESEGFLVVADEVATGFHRTGPKFASHLWPQPDVMVVSKALTNGTCAASALLLGRRVVDSFDQAQQVFWHGETQAGSPQSCAAIVATLDEIERLDIEESAARVGKKLAEFVSTLEGLSPRVKGFGLGAFRAVQLFDGAGELIGTDKVFELVGECRRRGAIVQPSPGALQFVPALNYPDEELDVLFSRIHSVVEDYVAGKPA</sequence>
<keyword evidence="4" id="KW-0808">Transferase</keyword>
<gene>
    <name evidence="4" type="ORF">J2T10_004236</name>
</gene>
<dbReference type="InterPro" id="IPR015422">
    <property type="entry name" value="PyrdxlP-dep_Trfase_small"/>
</dbReference>
<dbReference type="Proteomes" id="UP001244563">
    <property type="component" value="Unassembled WGS sequence"/>
</dbReference>
<dbReference type="PROSITE" id="PS00600">
    <property type="entry name" value="AA_TRANSFER_CLASS_3"/>
    <property type="match status" value="1"/>
</dbReference>
<evidence type="ECO:0000256" key="3">
    <source>
        <dbReference type="RuleBase" id="RU003560"/>
    </source>
</evidence>
<protein>
    <submittedName>
        <fullName evidence="4">Adenosylmethionine-8-amino-7-oxononanoate aminotransferase</fullName>
    </submittedName>
</protein>
<dbReference type="EMBL" id="JAUSSW010000018">
    <property type="protein sequence ID" value="MDQ0104561.1"/>
    <property type="molecule type" value="Genomic_DNA"/>
</dbReference>
<dbReference type="InterPro" id="IPR015421">
    <property type="entry name" value="PyrdxlP-dep_Trfase_major"/>
</dbReference>
<keyword evidence="4" id="KW-0032">Aminotransferase</keyword>
<organism evidence="4 5">
    <name type="scientific">Paenarthrobacter nicotinovorans</name>
    <name type="common">Arthrobacter nicotinovorans</name>
    <dbReference type="NCBI Taxonomy" id="29320"/>
    <lineage>
        <taxon>Bacteria</taxon>
        <taxon>Bacillati</taxon>
        <taxon>Actinomycetota</taxon>
        <taxon>Actinomycetes</taxon>
        <taxon>Micrococcales</taxon>
        <taxon>Micrococcaceae</taxon>
        <taxon>Paenarthrobacter</taxon>
    </lineage>
</organism>
<dbReference type="SUPFAM" id="SSF53383">
    <property type="entry name" value="PLP-dependent transferases"/>
    <property type="match status" value="1"/>
</dbReference>
<comment type="similarity">
    <text evidence="1 3">Belongs to the class-III pyridoxal-phosphate-dependent aminotransferase family.</text>
</comment>
<reference evidence="4 5" key="1">
    <citation type="submission" date="2023-07" db="EMBL/GenBank/DDBJ databases">
        <title>Sorghum-associated microbial communities from plants grown in Nebraska, USA.</title>
        <authorList>
            <person name="Schachtman D."/>
        </authorList>
    </citation>
    <scope>NUCLEOTIDE SEQUENCE [LARGE SCALE GENOMIC DNA]</scope>
    <source>
        <strain evidence="4 5">CC523</strain>
    </source>
</reference>
<dbReference type="GO" id="GO:0008483">
    <property type="term" value="F:transaminase activity"/>
    <property type="evidence" value="ECO:0007669"/>
    <property type="project" value="UniProtKB-KW"/>
</dbReference>
<comment type="caution">
    <text evidence="4">The sequence shown here is derived from an EMBL/GenBank/DDBJ whole genome shotgun (WGS) entry which is preliminary data.</text>
</comment>
<dbReference type="Gene3D" id="3.40.640.10">
    <property type="entry name" value="Type I PLP-dependent aspartate aminotransferase-like (Major domain)"/>
    <property type="match status" value="1"/>
</dbReference>
<dbReference type="PANTHER" id="PTHR43094">
    <property type="entry name" value="AMINOTRANSFERASE"/>
    <property type="match status" value="1"/>
</dbReference>
<accession>A0ABT9TU20</accession>
<dbReference type="InterPro" id="IPR049704">
    <property type="entry name" value="Aminotrans_3_PPA_site"/>
</dbReference>
<dbReference type="InterPro" id="IPR015424">
    <property type="entry name" value="PyrdxlP-dep_Trfase"/>
</dbReference>
<dbReference type="RefSeq" id="WP_018778964.1">
    <property type="nucleotide sequence ID" value="NZ_BDDW01000010.1"/>
</dbReference>
<keyword evidence="2 3" id="KW-0663">Pyridoxal phosphate</keyword>
<evidence type="ECO:0000313" key="4">
    <source>
        <dbReference type="EMBL" id="MDQ0104561.1"/>
    </source>
</evidence>
<evidence type="ECO:0000256" key="2">
    <source>
        <dbReference type="ARBA" id="ARBA00022898"/>
    </source>
</evidence>
<dbReference type="Pfam" id="PF00202">
    <property type="entry name" value="Aminotran_3"/>
    <property type="match status" value="1"/>
</dbReference>
<evidence type="ECO:0000256" key="1">
    <source>
        <dbReference type="ARBA" id="ARBA00008954"/>
    </source>
</evidence>